<sequence length="172" mass="19069">MTLKEVGPVVKLDCDTEKMKRTIYPRVCVKVDLTSPFILKIPVTQGGIQSHIKVFYKNIFDLCINCEATNILSVPSLEGIDETKDLEGGRKNNGDLVNIANEEGEENTDDKIDNDEETTNGWFNPNQEEGEALLNNQLADGMMNSKELDEEIAKIEKDNMGPDDNPGGHANT</sequence>
<organism evidence="2 3">
    <name type="scientific">Nelumbo nucifera</name>
    <name type="common">Sacred lotus</name>
    <dbReference type="NCBI Taxonomy" id="4432"/>
    <lineage>
        <taxon>Eukaryota</taxon>
        <taxon>Viridiplantae</taxon>
        <taxon>Streptophyta</taxon>
        <taxon>Embryophyta</taxon>
        <taxon>Tracheophyta</taxon>
        <taxon>Spermatophyta</taxon>
        <taxon>Magnoliopsida</taxon>
        <taxon>Proteales</taxon>
        <taxon>Nelumbonaceae</taxon>
        <taxon>Nelumbo</taxon>
    </lineage>
</organism>
<feature type="region of interest" description="Disordered" evidence="1">
    <location>
        <begin position="103"/>
        <end position="122"/>
    </location>
</feature>
<evidence type="ECO:0000256" key="1">
    <source>
        <dbReference type="SAM" id="MobiDB-lite"/>
    </source>
</evidence>
<accession>A0A822Z822</accession>
<evidence type="ECO:0000313" key="3">
    <source>
        <dbReference type="Proteomes" id="UP000607653"/>
    </source>
</evidence>
<evidence type="ECO:0000313" key="2">
    <source>
        <dbReference type="EMBL" id="DAD39529.1"/>
    </source>
</evidence>
<dbReference type="EMBL" id="DUZY01000005">
    <property type="protein sequence ID" value="DAD39529.1"/>
    <property type="molecule type" value="Genomic_DNA"/>
</dbReference>
<feature type="compositionally biased region" description="Acidic residues" evidence="1">
    <location>
        <begin position="103"/>
        <end position="118"/>
    </location>
</feature>
<reference evidence="2 3" key="1">
    <citation type="journal article" date="2020" name="Mol. Biol. Evol.">
        <title>Distinct Expression and Methylation Patterns for Genes with Different Fates following a Single Whole-Genome Duplication in Flowering Plants.</title>
        <authorList>
            <person name="Shi T."/>
            <person name="Rahmani R.S."/>
            <person name="Gugger P.F."/>
            <person name="Wang M."/>
            <person name="Li H."/>
            <person name="Zhang Y."/>
            <person name="Li Z."/>
            <person name="Wang Q."/>
            <person name="Van de Peer Y."/>
            <person name="Marchal K."/>
            <person name="Chen J."/>
        </authorList>
    </citation>
    <scope>NUCLEOTIDE SEQUENCE [LARGE SCALE GENOMIC DNA]</scope>
    <source>
        <tissue evidence="2">Leaf</tissue>
    </source>
</reference>
<name>A0A822Z822_NELNU</name>
<gene>
    <name evidence="2" type="ORF">HUJ06_013852</name>
</gene>
<dbReference type="Proteomes" id="UP000607653">
    <property type="component" value="Unassembled WGS sequence"/>
</dbReference>
<protein>
    <submittedName>
        <fullName evidence="2">Uncharacterized protein</fullName>
    </submittedName>
</protein>
<proteinExistence type="predicted"/>
<comment type="caution">
    <text evidence="2">The sequence shown here is derived from an EMBL/GenBank/DDBJ whole genome shotgun (WGS) entry which is preliminary data.</text>
</comment>
<dbReference type="AlphaFoldDB" id="A0A822Z822"/>
<keyword evidence="3" id="KW-1185">Reference proteome</keyword>